<protein>
    <submittedName>
        <fullName evidence="2">Hypothetical_protein</fullName>
    </submittedName>
</protein>
<reference evidence="2 3" key="2">
    <citation type="submission" date="2024-07" db="EMBL/GenBank/DDBJ databases">
        <authorList>
            <person name="Akdeniz Z."/>
        </authorList>
    </citation>
    <scope>NUCLEOTIDE SEQUENCE [LARGE SCALE GENOMIC DNA]</scope>
</reference>
<evidence type="ECO:0000313" key="2">
    <source>
        <dbReference type="EMBL" id="CAL5977239.1"/>
    </source>
</evidence>
<gene>
    <name evidence="2" type="ORF">HINF_LOCUS4199</name>
    <name evidence="1" type="ORF">HINF_LOCUS6638</name>
</gene>
<comment type="caution">
    <text evidence="1">The sequence shown here is derived from an EMBL/GenBank/DDBJ whole genome shotgun (WGS) entry which is preliminary data.</text>
</comment>
<keyword evidence="3" id="KW-1185">Reference proteome</keyword>
<reference evidence="1" key="1">
    <citation type="submission" date="2023-06" db="EMBL/GenBank/DDBJ databases">
        <authorList>
            <person name="Kurt Z."/>
        </authorList>
    </citation>
    <scope>NUCLEOTIDE SEQUENCE</scope>
</reference>
<proteinExistence type="predicted"/>
<organism evidence="1">
    <name type="scientific">Hexamita inflata</name>
    <dbReference type="NCBI Taxonomy" id="28002"/>
    <lineage>
        <taxon>Eukaryota</taxon>
        <taxon>Metamonada</taxon>
        <taxon>Diplomonadida</taxon>
        <taxon>Hexamitidae</taxon>
        <taxon>Hexamitinae</taxon>
        <taxon>Hexamita</taxon>
    </lineage>
</organism>
<dbReference type="Proteomes" id="UP001642409">
    <property type="component" value="Unassembled WGS sequence"/>
</dbReference>
<evidence type="ECO:0000313" key="1">
    <source>
        <dbReference type="EMBL" id="CAI9918993.1"/>
    </source>
</evidence>
<accession>A0AA86NH29</accession>
<sequence>MNNRSEVGVQYQKIDGSLRYFRLNYGYQLNISQLAYHVWSYQIYSKEFKKLKIEFNEIFNRISRGVQNAVTKFKQHTYLFKLSCFPSFPNLLDIQRFRILCSL</sequence>
<dbReference type="EMBL" id="CATOUU010000171">
    <property type="protein sequence ID" value="CAI9918993.1"/>
    <property type="molecule type" value="Genomic_DNA"/>
</dbReference>
<dbReference type="EMBL" id="CAXDID020000008">
    <property type="protein sequence ID" value="CAL5977239.1"/>
    <property type="molecule type" value="Genomic_DNA"/>
</dbReference>
<dbReference type="AlphaFoldDB" id="A0AA86NH29"/>
<name>A0AA86NH29_9EUKA</name>
<evidence type="ECO:0000313" key="3">
    <source>
        <dbReference type="Proteomes" id="UP001642409"/>
    </source>
</evidence>